<dbReference type="PANTHER" id="PTHR34413">
    <property type="entry name" value="PROPHAGE TAIL FIBER ASSEMBLY PROTEIN HOMOLOG TFAE-RELATED-RELATED"/>
    <property type="match status" value="1"/>
</dbReference>
<sequence>MAMIHLEPQTAQMFSRALGALKPPPNLTLSQWADNYRRLSAEASAAQGRWNTDNAPFQREIMDAIGDVHIRKVVAMMCAQSGKTDGLILNTIGYYMSYYPAPIMIVQPTVNLGESFSKDRLATMIRDTPVLRGLVDNKSRYSGNTIMKKNFAGGQLTIVGANAPTDLRGRPIKVLLADEVDAYKASAGKEGDPVMLAEQRQTTYWDYKTVLVSTPTDKNNSRILDEFNASTQEEWTVPCPNCGFYQPFVWDNMVFDKDKWPEGGVQYRCAECGCLDNEYRWKKNSLKGKWHAEHPERAVRGFHMNKIGSTLCGWDKIVEDFIAADLDAQRGDYEKMQVFVNTDLGLPWEEPGEAVEANNLLDRREFYEAEVPDGVVYLTAGVDTQDNRFEAEVVGWGIGKESWGIRYQRIYGDLKRGQVWADLDDFLSKTWKKKDGTELSLRCVCMDSGGHFPDQVIRFCKEREERHIWPIKGRGGMDVPYLRNPTKNNRVGGELFTLGVDTGKNHVLARLKVLIKGPNYCHFPAAEDAGYDENYFKMLTAEHKVTRWKSGRKVERWELKDPAQKRNEAFDVRNYATAALEISNPPGLEIPGEEAPRQTAPRQYRRRRSGGI</sequence>
<evidence type="ECO:0000259" key="2">
    <source>
        <dbReference type="Pfam" id="PF05876"/>
    </source>
</evidence>
<dbReference type="RefSeq" id="WP_158401300.1">
    <property type="nucleotide sequence ID" value="NZ_PRLB01000010.1"/>
</dbReference>
<name>A0A329TW25_9FIRM</name>
<dbReference type="InterPro" id="IPR046453">
    <property type="entry name" value="GpA_ATPase"/>
</dbReference>
<reference evidence="4 5" key="1">
    <citation type="submission" date="2018-02" db="EMBL/GenBank/DDBJ databases">
        <title>Complete genome sequencing of Faecalibacterium prausnitzii strains isolated from the human gut.</title>
        <authorList>
            <person name="Fitzgerald B.C."/>
            <person name="Shkoporov A.N."/>
            <person name="Ross P.R."/>
            <person name="Hill C."/>
        </authorList>
    </citation>
    <scope>NUCLEOTIDE SEQUENCE [LARGE SCALE GENOMIC DNA]</scope>
    <source>
        <strain evidence="4 5">APC942/32-1</strain>
    </source>
</reference>
<dbReference type="InterPro" id="IPR008866">
    <property type="entry name" value="Phage_lambda_GpA-like"/>
</dbReference>
<dbReference type="EMBL" id="PRLB01000010">
    <property type="protein sequence ID" value="RAW53499.1"/>
    <property type="molecule type" value="Genomic_DNA"/>
</dbReference>
<evidence type="ECO:0000259" key="3">
    <source>
        <dbReference type="Pfam" id="PF20454"/>
    </source>
</evidence>
<dbReference type="GO" id="GO:0005524">
    <property type="term" value="F:ATP binding"/>
    <property type="evidence" value="ECO:0007669"/>
    <property type="project" value="InterPro"/>
</dbReference>
<dbReference type="HAMAP" id="MF_04144">
    <property type="entry name" value="TERL_LAMBDA"/>
    <property type="match status" value="1"/>
</dbReference>
<evidence type="ECO:0000313" key="4">
    <source>
        <dbReference type="EMBL" id="RAW53499.1"/>
    </source>
</evidence>
<proteinExistence type="inferred from homology"/>
<protein>
    <submittedName>
        <fullName evidence="4">Terminase</fullName>
    </submittedName>
</protein>
<evidence type="ECO:0000256" key="1">
    <source>
        <dbReference type="SAM" id="MobiDB-lite"/>
    </source>
</evidence>
<dbReference type="PANTHER" id="PTHR34413:SF2">
    <property type="entry name" value="PROPHAGE TAIL FIBER ASSEMBLY PROTEIN HOMOLOG TFAE-RELATED"/>
    <property type="match status" value="1"/>
</dbReference>
<dbReference type="InterPro" id="IPR051220">
    <property type="entry name" value="TFA_Chaperone"/>
</dbReference>
<dbReference type="Pfam" id="PF20454">
    <property type="entry name" value="GpA_nuclease"/>
    <property type="match status" value="1"/>
</dbReference>
<dbReference type="Pfam" id="PF05876">
    <property type="entry name" value="GpA_ATPase"/>
    <property type="match status" value="1"/>
</dbReference>
<feature type="compositionally biased region" description="Basic residues" evidence="1">
    <location>
        <begin position="603"/>
        <end position="612"/>
    </location>
</feature>
<dbReference type="OrthoDB" id="5181253at2"/>
<accession>A0A329TW25</accession>
<dbReference type="GO" id="GO:0004519">
    <property type="term" value="F:endonuclease activity"/>
    <property type="evidence" value="ECO:0007669"/>
    <property type="project" value="InterPro"/>
</dbReference>
<dbReference type="AlphaFoldDB" id="A0A329TW25"/>
<dbReference type="InterPro" id="IPR027417">
    <property type="entry name" value="P-loop_NTPase"/>
</dbReference>
<dbReference type="InterPro" id="IPR046454">
    <property type="entry name" value="GpA_endonuclease"/>
</dbReference>
<evidence type="ECO:0000313" key="5">
    <source>
        <dbReference type="Proteomes" id="UP000251144"/>
    </source>
</evidence>
<gene>
    <name evidence="4" type="ORF">C4N26_10045</name>
</gene>
<organism evidence="4 5">
    <name type="scientific">Faecalibacterium prausnitzii</name>
    <dbReference type="NCBI Taxonomy" id="853"/>
    <lineage>
        <taxon>Bacteria</taxon>
        <taxon>Bacillati</taxon>
        <taxon>Bacillota</taxon>
        <taxon>Clostridia</taxon>
        <taxon>Eubacteriales</taxon>
        <taxon>Oscillospiraceae</taxon>
        <taxon>Faecalibacterium</taxon>
    </lineage>
</organism>
<dbReference type="Proteomes" id="UP000251144">
    <property type="component" value="Unassembled WGS sequence"/>
</dbReference>
<dbReference type="GO" id="GO:0016887">
    <property type="term" value="F:ATP hydrolysis activity"/>
    <property type="evidence" value="ECO:0007669"/>
    <property type="project" value="InterPro"/>
</dbReference>
<feature type="domain" description="Phage terminase large subunit GpA ATPase" evidence="2">
    <location>
        <begin position="44"/>
        <end position="290"/>
    </location>
</feature>
<dbReference type="Gene3D" id="3.40.50.300">
    <property type="entry name" value="P-loop containing nucleotide triphosphate hydrolases"/>
    <property type="match status" value="1"/>
</dbReference>
<comment type="caution">
    <text evidence="4">The sequence shown here is derived from an EMBL/GenBank/DDBJ whole genome shotgun (WGS) entry which is preliminary data.</text>
</comment>
<feature type="domain" description="Terminase large subunit GpA endonuclease" evidence="3">
    <location>
        <begin position="300"/>
        <end position="584"/>
    </location>
</feature>
<feature type="region of interest" description="Disordered" evidence="1">
    <location>
        <begin position="583"/>
        <end position="612"/>
    </location>
</feature>